<dbReference type="CTD" id="36343571"/>
<name>W6U837_ECHGR</name>
<dbReference type="RefSeq" id="XP_024348516.1">
    <property type="nucleotide sequence ID" value="XM_024497105.1"/>
</dbReference>
<gene>
    <name evidence="1" type="ORF">EGR_07856</name>
</gene>
<dbReference type="GeneID" id="36343571"/>
<evidence type="ECO:0000313" key="1">
    <source>
        <dbReference type="EMBL" id="EUB57320.1"/>
    </source>
</evidence>
<organism evidence="1 2">
    <name type="scientific">Echinococcus granulosus</name>
    <name type="common">Hydatid tapeworm</name>
    <dbReference type="NCBI Taxonomy" id="6210"/>
    <lineage>
        <taxon>Eukaryota</taxon>
        <taxon>Metazoa</taxon>
        <taxon>Spiralia</taxon>
        <taxon>Lophotrochozoa</taxon>
        <taxon>Platyhelminthes</taxon>
        <taxon>Cestoda</taxon>
        <taxon>Eucestoda</taxon>
        <taxon>Cyclophyllidea</taxon>
        <taxon>Taeniidae</taxon>
        <taxon>Echinococcus</taxon>
        <taxon>Echinococcus granulosus group</taxon>
    </lineage>
</organism>
<dbReference type="EMBL" id="APAU02000088">
    <property type="protein sequence ID" value="EUB57320.1"/>
    <property type="molecule type" value="Genomic_DNA"/>
</dbReference>
<sequence>MLPKLIRTIYADGCCHALVIIQKTCNLFIGIYSPVKCTLLQNLTYIFKAQTRRKKTNTLLEFLWKWSVKLSALGCKYLQLIQLLGNPTNWRSQMIDFVNPFGINIFQHFDTSNAPTIKKEDWFCSFNRKNAVPTVSAHYFLKLLIYLKNISWDNRDLRLIHFPSEVLFRVSGINNDIYAEGSKSSYNLTIKEK</sequence>
<comment type="caution">
    <text evidence="1">The sequence shown here is derived from an EMBL/GenBank/DDBJ whole genome shotgun (WGS) entry which is preliminary data.</text>
</comment>
<proteinExistence type="predicted"/>
<dbReference type="AlphaFoldDB" id="W6U837"/>
<protein>
    <submittedName>
        <fullName evidence="1">Uncharacterized protein</fullName>
    </submittedName>
</protein>
<evidence type="ECO:0000313" key="2">
    <source>
        <dbReference type="Proteomes" id="UP000019149"/>
    </source>
</evidence>
<accession>W6U837</accession>
<dbReference type="KEGG" id="egl:EGR_07856"/>
<reference evidence="1 2" key="1">
    <citation type="journal article" date="2013" name="Nat. Genet.">
        <title>The genome of the hydatid tapeworm Echinococcus granulosus.</title>
        <authorList>
            <person name="Zheng H."/>
            <person name="Zhang W."/>
            <person name="Zhang L."/>
            <person name="Zhang Z."/>
            <person name="Li J."/>
            <person name="Lu G."/>
            <person name="Zhu Y."/>
            <person name="Wang Y."/>
            <person name="Huang Y."/>
            <person name="Liu J."/>
            <person name="Kang H."/>
            <person name="Chen J."/>
            <person name="Wang L."/>
            <person name="Chen A."/>
            <person name="Yu S."/>
            <person name="Gao Z."/>
            <person name="Jin L."/>
            <person name="Gu W."/>
            <person name="Wang Z."/>
            <person name="Zhao L."/>
            <person name="Shi B."/>
            <person name="Wen H."/>
            <person name="Lin R."/>
            <person name="Jones M.K."/>
            <person name="Brejova B."/>
            <person name="Vinar T."/>
            <person name="Zhao G."/>
            <person name="McManus D.P."/>
            <person name="Chen Z."/>
            <person name="Zhou Y."/>
            <person name="Wang S."/>
        </authorList>
    </citation>
    <scope>NUCLEOTIDE SEQUENCE [LARGE SCALE GENOMIC DNA]</scope>
</reference>
<dbReference type="Proteomes" id="UP000019149">
    <property type="component" value="Unassembled WGS sequence"/>
</dbReference>
<keyword evidence="2" id="KW-1185">Reference proteome</keyword>